<gene>
    <name evidence="1" type="ORF">METZ01_LOCUS155237</name>
</gene>
<reference evidence="1" key="1">
    <citation type="submission" date="2018-05" db="EMBL/GenBank/DDBJ databases">
        <authorList>
            <person name="Lanie J.A."/>
            <person name="Ng W.-L."/>
            <person name="Kazmierczak K.M."/>
            <person name="Andrzejewski T.M."/>
            <person name="Davidsen T.M."/>
            <person name="Wayne K.J."/>
            <person name="Tettelin H."/>
            <person name="Glass J.I."/>
            <person name="Rusch D."/>
            <person name="Podicherti R."/>
            <person name="Tsui H.-C.T."/>
            <person name="Winkler M.E."/>
        </authorList>
    </citation>
    <scope>NUCLEOTIDE SEQUENCE</scope>
</reference>
<proteinExistence type="predicted"/>
<sequence length="203" mass="23183">VSRFHRYRILVVIYSIGIFVGIREYSISRARERPVDFLAGEGSVFTDVMIGVNPKDPDTDFLRAMRALSESDEEGFSELLEKALSADIKHNELLLQFHAQHLLNQGAETEEINRALNRWHQNFPFSERVITVSFATGPTAPYEAVLLENALSEIPWVADSEFDPYDPESSGGWRLRLMFRRGEIIDIGLLTDVPSWESLISRR</sequence>
<organism evidence="1">
    <name type="scientific">marine metagenome</name>
    <dbReference type="NCBI Taxonomy" id="408172"/>
    <lineage>
        <taxon>unclassified sequences</taxon>
        <taxon>metagenomes</taxon>
        <taxon>ecological metagenomes</taxon>
    </lineage>
</organism>
<evidence type="ECO:0000313" key="1">
    <source>
        <dbReference type="EMBL" id="SVB02383.1"/>
    </source>
</evidence>
<name>A0A382AMZ4_9ZZZZ</name>
<accession>A0A382AMZ4</accession>
<protein>
    <submittedName>
        <fullName evidence="1">Uncharacterized protein</fullName>
    </submittedName>
</protein>
<dbReference type="EMBL" id="UINC01025907">
    <property type="protein sequence ID" value="SVB02383.1"/>
    <property type="molecule type" value="Genomic_DNA"/>
</dbReference>
<dbReference type="AlphaFoldDB" id="A0A382AMZ4"/>
<feature type="non-terminal residue" evidence="1">
    <location>
        <position position="1"/>
    </location>
</feature>